<dbReference type="AlphaFoldDB" id="A0A317ZFU0"/>
<evidence type="ECO:0000313" key="2">
    <source>
        <dbReference type="Proteomes" id="UP000247099"/>
    </source>
</evidence>
<keyword evidence="2" id="KW-1185">Reference proteome</keyword>
<organism evidence="1 2">
    <name type="scientific">Coraliomargarita sinensis</name>
    <dbReference type="NCBI Taxonomy" id="2174842"/>
    <lineage>
        <taxon>Bacteria</taxon>
        <taxon>Pseudomonadati</taxon>
        <taxon>Verrucomicrobiota</taxon>
        <taxon>Opitutia</taxon>
        <taxon>Puniceicoccales</taxon>
        <taxon>Coraliomargaritaceae</taxon>
        <taxon>Coraliomargarita</taxon>
    </lineage>
</organism>
<sequence>MKCVISKSFRATIALFLAHALEAEIAVLQNGQQLRVEIDGELFTEYRTERHVPCLYPLLSPDGTHLTRRYPFAENIVGEASDHPHHIGFWFAHGDVNGYDFWHGRNGERITTSRVQHGSVDKGPEGSRVRFSADLDWIAGRKKLLTERRVYTIIEKGSDRIIDVTCHLKATETELVFGDTKEGSFALRLTPTLRLKGEVARGAITNSEGAQGRDAWGQRARWVAYHGPDSAGTATVVAIFDHPENLRHPTWWHARDYGLLTANPFGPKAFGDDTFTNKGDFILKESETLTLRYRLVLHQGNLHSAELNERWNEFTRNRPGQSDQVQVENNSAP</sequence>
<reference evidence="1 2" key="1">
    <citation type="submission" date="2018-05" db="EMBL/GenBank/DDBJ databases">
        <title>Coraliomargarita sinensis sp. nov., isolated from a marine solar saltern.</title>
        <authorList>
            <person name="Zhou L.Y."/>
        </authorList>
    </citation>
    <scope>NUCLEOTIDE SEQUENCE [LARGE SCALE GENOMIC DNA]</scope>
    <source>
        <strain evidence="1 2">WN38</strain>
    </source>
</reference>
<name>A0A317ZFU0_9BACT</name>
<protein>
    <recommendedName>
        <fullName evidence="3">Methane oxygenase PmoA</fullName>
    </recommendedName>
</protein>
<gene>
    <name evidence="1" type="ORF">DDZ13_14035</name>
</gene>
<dbReference type="InParanoid" id="A0A317ZFU0"/>
<evidence type="ECO:0008006" key="3">
    <source>
        <dbReference type="Google" id="ProtNLM"/>
    </source>
</evidence>
<dbReference type="EMBL" id="QHJQ01000013">
    <property type="protein sequence ID" value="PXA03073.1"/>
    <property type="molecule type" value="Genomic_DNA"/>
</dbReference>
<dbReference type="InterPro" id="IPR029475">
    <property type="entry name" value="DUF6807"/>
</dbReference>
<accession>A0A317ZFU0</accession>
<proteinExistence type="predicted"/>
<evidence type="ECO:0000313" key="1">
    <source>
        <dbReference type="EMBL" id="PXA03073.1"/>
    </source>
</evidence>
<dbReference type="Proteomes" id="UP000247099">
    <property type="component" value="Unassembled WGS sequence"/>
</dbReference>
<dbReference type="OrthoDB" id="242375at2"/>
<dbReference type="Pfam" id="PF14100">
    <property type="entry name" value="DUF6807"/>
    <property type="match status" value="1"/>
</dbReference>
<comment type="caution">
    <text evidence="1">The sequence shown here is derived from an EMBL/GenBank/DDBJ whole genome shotgun (WGS) entry which is preliminary data.</text>
</comment>